<sequence>MFYIANVLFLK</sequence>
<reference evidence="1" key="1">
    <citation type="submission" date="2014-11" db="EMBL/GenBank/DDBJ databases">
        <authorList>
            <person name="Amaro Gonzalez C."/>
        </authorList>
    </citation>
    <scope>NUCLEOTIDE SEQUENCE</scope>
</reference>
<name>A0A0E9R260_ANGAN</name>
<reference evidence="1" key="2">
    <citation type="journal article" date="2015" name="Fish Shellfish Immunol.">
        <title>Early steps in the European eel (Anguilla anguilla)-Vibrio vulnificus interaction in the gills: Role of the RtxA13 toxin.</title>
        <authorList>
            <person name="Callol A."/>
            <person name="Pajuelo D."/>
            <person name="Ebbesson L."/>
            <person name="Teles M."/>
            <person name="MacKenzie S."/>
            <person name="Amaro C."/>
        </authorList>
    </citation>
    <scope>NUCLEOTIDE SEQUENCE</scope>
</reference>
<dbReference type="EMBL" id="GBXM01086002">
    <property type="protein sequence ID" value="JAH22575.1"/>
    <property type="molecule type" value="Transcribed_RNA"/>
</dbReference>
<organism evidence="1">
    <name type="scientific">Anguilla anguilla</name>
    <name type="common">European freshwater eel</name>
    <name type="synonym">Muraena anguilla</name>
    <dbReference type="NCBI Taxonomy" id="7936"/>
    <lineage>
        <taxon>Eukaryota</taxon>
        <taxon>Metazoa</taxon>
        <taxon>Chordata</taxon>
        <taxon>Craniata</taxon>
        <taxon>Vertebrata</taxon>
        <taxon>Euteleostomi</taxon>
        <taxon>Actinopterygii</taxon>
        <taxon>Neopterygii</taxon>
        <taxon>Teleostei</taxon>
        <taxon>Anguilliformes</taxon>
        <taxon>Anguillidae</taxon>
        <taxon>Anguilla</taxon>
    </lineage>
</organism>
<proteinExistence type="predicted"/>
<evidence type="ECO:0000313" key="1">
    <source>
        <dbReference type="EMBL" id="JAH22575.1"/>
    </source>
</evidence>
<protein>
    <submittedName>
        <fullName evidence="1">Uncharacterized protein</fullName>
    </submittedName>
</protein>
<accession>A0A0E9R260</accession>